<dbReference type="EMBL" id="UYRU01073590">
    <property type="protein sequence ID" value="VDN23620.1"/>
    <property type="molecule type" value="Genomic_DNA"/>
</dbReference>
<keyword evidence="2" id="KW-1185">Reference proteome</keyword>
<reference evidence="1 2" key="1">
    <citation type="submission" date="2018-11" db="EMBL/GenBank/DDBJ databases">
        <authorList>
            <consortium name="Pathogen Informatics"/>
        </authorList>
    </citation>
    <scope>NUCLEOTIDE SEQUENCE [LARGE SCALE GENOMIC DNA]</scope>
</reference>
<name>A0A3P7MBR0_DIBLA</name>
<dbReference type="Proteomes" id="UP000281553">
    <property type="component" value="Unassembled WGS sequence"/>
</dbReference>
<proteinExistence type="predicted"/>
<sequence>MLHHVMSEYNAMEKEYELIKTASTSIQKKNETLTQQVSVQEESIYQLEKTVQLLETENNELRRSRIIDADTKT</sequence>
<organism evidence="1 2">
    <name type="scientific">Dibothriocephalus latus</name>
    <name type="common">Fish tapeworm</name>
    <name type="synonym">Diphyllobothrium latum</name>
    <dbReference type="NCBI Taxonomy" id="60516"/>
    <lineage>
        <taxon>Eukaryota</taxon>
        <taxon>Metazoa</taxon>
        <taxon>Spiralia</taxon>
        <taxon>Lophotrochozoa</taxon>
        <taxon>Platyhelminthes</taxon>
        <taxon>Cestoda</taxon>
        <taxon>Eucestoda</taxon>
        <taxon>Diphyllobothriidea</taxon>
        <taxon>Diphyllobothriidae</taxon>
        <taxon>Dibothriocephalus</taxon>
    </lineage>
</organism>
<accession>A0A3P7MBR0</accession>
<gene>
    <name evidence="1" type="ORF">DILT_LOCUS14288</name>
</gene>
<dbReference type="AlphaFoldDB" id="A0A3P7MBR0"/>
<dbReference type="OrthoDB" id="6265878at2759"/>
<evidence type="ECO:0000313" key="1">
    <source>
        <dbReference type="EMBL" id="VDN23620.1"/>
    </source>
</evidence>
<protein>
    <submittedName>
        <fullName evidence="1">Uncharacterized protein</fullName>
    </submittedName>
</protein>
<evidence type="ECO:0000313" key="2">
    <source>
        <dbReference type="Proteomes" id="UP000281553"/>
    </source>
</evidence>